<feature type="transmembrane region" description="Helical" evidence="1">
    <location>
        <begin position="227"/>
        <end position="246"/>
    </location>
</feature>
<evidence type="ECO:0008006" key="3">
    <source>
        <dbReference type="Google" id="ProtNLM"/>
    </source>
</evidence>
<gene>
    <name evidence="2" type="ORF">METZ01_LOCUS163054</name>
</gene>
<feature type="transmembrane region" description="Helical" evidence="1">
    <location>
        <begin position="6"/>
        <end position="25"/>
    </location>
</feature>
<keyword evidence="1" id="KW-0472">Membrane</keyword>
<feature type="transmembrane region" description="Helical" evidence="1">
    <location>
        <begin position="76"/>
        <end position="94"/>
    </location>
</feature>
<organism evidence="2">
    <name type="scientific">marine metagenome</name>
    <dbReference type="NCBI Taxonomy" id="408172"/>
    <lineage>
        <taxon>unclassified sequences</taxon>
        <taxon>metagenomes</taxon>
        <taxon>ecological metagenomes</taxon>
    </lineage>
</organism>
<dbReference type="AlphaFoldDB" id="A0A382B8R1"/>
<proteinExistence type="predicted"/>
<protein>
    <recommendedName>
        <fullName evidence="3">Membrane protein 6-pyruvoyl-tetrahydropterin synthase-related domain-containing protein</fullName>
    </recommendedName>
</protein>
<dbReference type="EMBL" id="UINC01028718">
    <property type="protein sequence ID" value="SVB10200.1"/>
    <property type="molecule type" value="Genomic_DNA"/>
</dbReference>
<accession>A0A382B8R1</accession>
<evidence type="ECO:0000313" key="2">
    <source>
        <dbReference type="EMBL" id="SVB10200.1"/>
    </source>
</evidence>
<reference evidence="2" key="1">
    <citation type="submission" date="2018-05" db="EMBL/GenBank/DDBJ databases">
        <authorList>
            <person name="Lanie J.A."/>
            <person name="Ng W.-L."/>
            <person name="Kazmierczak K.M."/>
            <person name="Andrzejewski T.M."/>
            <person name="Davidsen T.M."/>
            <person name="Wayne K.J."/>
            <person name="Tettelin H."/>
            <person name="Glass J.I."/>
            <person name="Rusch D."/>
            <person name="Podicherti R."/>
            <person name="Tsui H.-C.T."/>
            <person name="Winkler M.E."/>
        </authorList>
    </citation>
    <scope>NUCLEOTIDE SEQUENCE</scope>
</reference>
<keyword evidence="1" id="KW-1133">Transmembrane helix</keyword>
<feature type="non-terminal residue" evidence="2">
    <location>
        <position position="680"/>
    </location>
</feature>
<feature type="transmembrane region" description="Helical" evidence="1">
    <location>
        <begin position="148"/>
        <end position="167"/>
    </location>
</feature>
<feature type="transmembrane region" description="Helical" evidence="1">
    <location>
        <begin position="100"/>
        <end position="120"/>
    </location>
</feature>
<sequence>MLYKNALFYGFWLLLTTALAYWFSYPLDIFSRHHFFGASDTSLGLWVLNWQLSQMSAGNFDQLFTGNAFYPLDRPIYFNASTFSIALLTLPVFLSTKDPYICYGVAVFFSYILSSLGMLLLARSLKLDYVASLLAALIFAFSESRHGFSSYAHLLTIQWMPFGLFFIHKYFDGGRQIFLYWASFFYLIQITASAYHGIFFSIILLLVVCVLVCQKDNFWGKKFALDVVPPMLIVGIIASIYFIPYFQEAHEFGFKRSIAEQSVYGAPLVTFFSLPSSYFFGSWTSHLRHIDGGTSPGYLPILLTTAALLTLRRTTPIKFLISLKLKIFAIGVILLTPIVWFLKSSVATLGGQIYSDLYLHQQVVNTAIFTPLFLVAIGYFFTTEFFRKIYQGLRAEFLFILYFSIAILAFVISLGPVVKLYGNHHIMINPIATFLYYVFPGMSSIRAISRMSTLIPLGLGITAGIAYKIIKDRLDKPYLKKIFSFSVLFFLLLQIYPAKGLFAPYNQPTQEIPEEYSWLKQAPSGPVLEWPISKSFIGDAVYLERSIVHQKKLVNGYAAFEWDGRKKLAELTDLSNNRALLSLYAFGVRYLVVHRTRGDFPQWAGKNIGEFYQVKVFNNALVYLNKNAKTNFLQPNFIDRFSISVENINDKNRLVLRFNSPSVHYVSKNKKLLRVKVNWK</sequence>
<evidence type="ECO:0000256" key="1">
    <source>
        <dbReference type="SAM" id="Phobius"/>
    </source>
</evidence>
<feature type="transmembrane region" description="Helical" evidence="1">
    <location>
        <begin position="451"/>
        <end position="470"/>
    </location>
</feature>
<keyword evidence="1" id="KW-0812">Transmembrane</keyword>
<feature type="transmembrane region" description="Helical" evidence="1">
    <location>
        <begin position="482"/>
        <end position="502"/>
    </location>
</feature>
<feature type="transmembrane region" description="Helical" evidence="1">
    <location>
        <begin position="323"/>
        <end position="342"/>
    </location>
</feature>
<feature type="transmembrane region" description="Helical" evidence="1">
    <location>
        <begin position="362"/>
        <end position="381"/>
    </location>
</feature>
<name>A0A382B8R1_9ZZZZ</name>
<feature type="transmembrane region" description="Helical" evidence="1">
    <location>
        <begin position="179"/>
        <end position="207"/>
    </location>
</feature>
<feature type="transmembrane region" description="Helical" evidence="1">
    <location>
        <begin position="393"/>
        <end position="414"/>
    </location>
</feature>